<dbReference type="GO" id="GO:0061630">
    <property type="term" value="F:ubiquitin protein ligase activity"/>
    <property type="evidence" value="ECO:0007669"/>
    <property type="project" value="UniProtKB-EC"/>
</dbReference>
<evidence type="ECO:0000256" key="7">
    <source>
        <dbReference type="ARBA" id="ARBA00022723"/>
    </source>
</evidence>
<dbReference type="CDD" id="cd16461">
    <property type="entry name" value="RING-H2_EL5-like"/>
    <property type="match status" value="1"/>
</dbReference>
<dbReference type="PANTHER" id="PTHR45768:SF10">
    <property type="entry name" value="RING-H2 FINGER PROTEIN ATL13-RELATED"/>
    <property type="match status" value="1"/>
</dbReference>
<evidence type="ECO:0000256" key="3">
    <source>
        <dbReference type="ARBA" id="ARBA00004906"/>
    </source>
</evidence>
<evidence type="ECO:0000256" key="5">
    <source>
        <dbReference type="ARBA" id="ARBA00022679"/>
    </source>
</evidence>
<keyword evidence="11 15" id="KW-1133">Transmembrane helix</keyword>
<dbReference type="GO" id="GO:0008270">
    <property type="term" value="F:zinc ion binding"/>
    <property type="evidence" value="ECO:0007669"/>
    <property type="project" value="UniProtKB-KW"/>
</dbReference>
<keyword evidence="10" id="KW-0862">Zinc</keyword>
<evidence type="ECO:0000313" key="18">
    <source>
        <dbReference type="Proteomes" id="UP000467840"/>
    </source>
</evidence>
<feature type="domain" description="RING-type" evidence="16">
    <location>
        <begin position="128"/>
        <end position="170"/>
    </location>
</feature>
<dbReference type="InterPro" id="IPR001841">
    <property type="entry name" value="Znf_RING"/>
</dbReference>
<evidence type="ECO:0000256" key="11">
    <source>
        <dbReference type="ARBA" id="ARBA00022989"/>
    </source>
</evidence>
<comment type="catalytic activity">
    <reaction evidence="1">
        <text>S-ubiquitinyl-[E2 ubiquitin-conjugating enzyme]-L-cysteine + [acceptor protein]-L-lysine = [E2 ubiquitin-conjugating enzyme]-L-cysteine + N(6)-ubiquitinyl-[acceptor protein]-L-lysine.</text>
        <dbReference type="EC" id="2.3.2.27"/>
    </reaction>
</comment>
<dbReference type="InterPro" id="IPR013083">
    <property type="entry name" value="Znf_RING/FYVE/PHD"/>
</dbReference>
<evidence type="ECO:0000256" key="4">
    <source>
        <dbReference type="ARBA" id="ARBA00012483"/>
    </source>
</evidence>
<evidence type="ECO:0000256" key="9">
    <source>
        <dbReference type="ARBA" id="ARBA00022786"/>
    </source>
</evidence>
<evidence type="ECO:0000256" key="13">
    <source>
        <dbReference type="ARBA" id="ARBA00024209"/>
    </source>
</evidence>
<keyword evidence="8 14" id="KW-0863">Zinc-finger</keyword>
<evidence type="ECO:0000256" key="15">
    <source>
        <dbReference type="SAM" id="Phobius"/>
    </source>
</evidence>
<keyword evidence="6 15" id="KW-0812">Transmembrane</keyword>
<dbReference type="SMART" id="SM00184">
    <property type="entry name" value="RING"/>
    <property type="match status" value="1"/>
</dbReference>
<feature type="transmembrane region" description="Helical" evidence="15">
    <location>
        <begin position="47"/>
        <end position="68"/>
    </location>
</feature>
<keyword evidence="9" id="KW-0833">Ubl conjugation pathway</keyword>
<keyword evidence="5" id="KW-0808">Transferase</keyword>
<evidence type="ECO:0000259" key="16">
    <source>
        <dbReference type="PROSITE" id="PS50089"/>
    </source>
</evidence>
<dbReference type="EMBL" id="JAAGAX010000004">
    <property type="protein sequence ID" value="KAF2316932.1"/>
    <property type="molecule type" value="Genomic_DNA"/>
</dbReference>
<evidence type="ECO:0000256" key="1">
    <source>
        <dbReference type="ARBA" id="ARBA00000900"/>
    </source>
</evidence>
<evidence type="ECO:0000313" key="17">
    <source>
        <dbReference type="EMBL" id="KAF2316932.1"/>
    </source>
</evidence>
<keyword evidence="7" id="KW-0479">Metal-binding</keyword>
<evidence type="ECO:0000256" key="2">
    <source>
        <dbReference type="ARBA" id="ARBA00004167"/>
    </source>
</evidence>
<dbReference type="PROSITE" id="PS50089">
    <property type="entry name" value="ZF_RING_2"/>
    <property type="match status" value="1"/>
</dbReference>
<keyword evidence="12 15" id="KW-0472">Membrane</keyword>
<dbReference type="Pfam" id="PF13639">
    <property type="entry name" value="zf-RING_2"/>
    <property type="match status" value="1"/>
</dbReference>
<gene>
    <name evidence="17" type="ORF">GH714_006789</name>
</gene>
<comment type="similarity">
    <text evidence="13">Belongs to the RING-type zinc finger family. ATL subfamily.</text>
</comment>
<name>A0A6A6MSR2_HEVBR</name>
<dbReference type="Proteomes" id="UP000467840">
    <property type="component" value="Chromosome 6"/>
</dbReference>
<protein>
    <recommendedName>
        <fullName evidence="4">RING-type E3 ubiquitin transferase</fullName>
        <ecNumber evidence="4">2.3.2.27</ecNumber>
    </recommendedName>
</protein>
<proteinExistence type="inferred from homology"/>
<dbReference type="SUPFAM" id="SSF57850">
    <property type="entry name" value="RING/U-box"/>
    <property type="match status" value="1"/>
</dbReference>
<dbReference type="FunFam" id="3.30.40.10:FF:000231">
    <property type="entry name" value="RING-H2 finger protein ATL46"/>
    <property type="match status" value="1"/>
</dbReference>
<evidence type="ECO:0000256" key="8">
    <source>
        <dbReference type="ARBA" id="ARBA00022771"/>
    </source>
</evidence>
<comment type="subcellular location">
    <subcellularLocation>
        <location evidence="2">Membrane</location>
        <topology evidence="2">Single-pass membrane protein</topology>
    </subcellularLocation>
</comment>
<dbReference type="Gene3D" id="3.30.40.10">
    <property type="entry name" value="Zinc/RING finger domain, C3HC4 (zinc finger)"/>
    <property type="match status" value="1"/>
</dbReference>
<organism evidence="17 18">
    <name type="scientific">Hevea brasiliensis</name>
    <name type="common">Para rubber tree</name>
    <name type="synonym">Siphonia brasiliensis</name>
    <dbReference type="NCBI Taxonomy" id="3981"/>
    <lineage>
        <taxon>Eukaryota</taxon>
        <taxon>Viridiplantae</taxon>
        <taxon>Streptophyta</taxon>
        <taxon>Embryophyta</taxon>
        <taxon>Tracheophyta</taxon>
        <taxon>Spermatophyta</taxon>
        <taxon>Magnoliopsida</taxon>
        <taxon>eudicotyledons</taxon>
        <taxon>Gunneridae</taxon>
        <taxon>Pentapetalae</taxon>
        <taxon>rosids</taxon>
        <taxon>fabids</taxon>
        <taxon>Malpighiales</taxon>
        <taxon>Euphorbiaceae</taxon>
        <taxon>Crotonoideae</taxon>
        <taxon>Micrandreae</taxon>
        <taxon>Hevea</taxon>
    </lineage>
</organism>
<keyword evidence="18" id="KW-1185">Reference proteome</keyword>
<comment type="pathway">
    <text evidence="3">Protein modification; protein ubiquitination.</text>
</comment>
<dbReference type="GO" id="GO:0016020">
    <property type="term" value="C:membrane"/>
    <property type="evidence" value="ECO:0007669"/>
    <property type="project" value="UniProtKB-SubCell"/>
</dbReference>
<dbReference type="AlphaFoldDB" id="A0A6A6MSR2"/>
<evidence type="ECO:0000256" key="14">
    <source>
        <dbReference type="PROSITE-ProRule" id="PRU00175"/>
    </source>
</evidence>
<accession>A0A6A6MSR2</accession>
<sequence length="514" mass="57240">MEWVFLQNKESANFSPSEQPFLLRQPPPQPHLDSDGFNLNNKISPSVLLIIIILAIIFFVSGLLHLLVRFLLRPPNRDADDLENVTALQGQLQQLFHLHDAGVDQSFIDTLPVFHYKAIIGLKNPFDCAVCLCEYEPEDKLRLLPKCSHAFHMECIDTWLLSHSTCPLCRGSLLPDFSPNDSCSPIVLVLESGSESSREIVTDWENNIGRTSSVLTTNSLLGVQGDNELGSKRIDISRNSCEILTKDDSLPTLVLDSGEKVVPVKLGKFKNVDIGEGSSNSNVDERRCFSMGSFEYVMDENSSLQVAIKTPMKKRSSKKPSLPLTPELRPAMSECDCESRREFNGFEGIKSVEFNGFTANIATSNGNSIGRSKRESFSISKIWLRGEKEKQKSTGESSRRAFSFRFPANKNVVTDGDLKVKNENSSARRTNSEIGIGRWGNGGSRLSFDEENQSCNAKTPSFARRTLLWLVGRQNKRIDDDYSLGAIQKIGLEVVNVTLKNITSVVLSPFLVLT</sequence>
<dbReference type="EC" id="2.3.2.27" evidence="4"/>
<evidence type="ECO:0000256" key="10">
    <source>
        <dbReference type="ARBA" id="ARBA00022833"/>
    </source>
</evidence>
<evidence type="ECO:0000256" key="6">
    <source>
        <dbReference type="ARBA" id="ARBA00022692"/>
    </source>
</evidence>
<reference evidence="17 18" key="1">
    <citation type="journal article" date="2020" name="Mol. Plant">
        <title>The Chromosome-Based Rubber Tree Genome Provides New Insights into Spurge Genome Evolution and Rubber Biosynthesis.</title>
        <authorList>
            <person name="Liu J."/>
            <person name="Shi C."/>
            <person name="Shi C.C."/>
            <person name="Li W."/>
            <person name="Zhang Q.J."/>
            <person name="Zhang Y."/>
            <person name="Li K."/>
            <person name="Lu H.F."/>
            <person name="Shi C."/>
            <person name="Zhu S.T."/>
            <person name="Xiao Z.Y."/>
            <person name="Nan H."/>
            <person name="Yue Y."/>
            <person name="Zhu X.G."/>
            <person name="Wu Y."/>
            <person name="Hong X.N."/>
            <person name="Fan G.Y."/>
            <person name="Tong Y."/>
            <person name="Zhang D."/>
            <person name="Mao C.L."/>
            <person name="Liu Y.L."/>
            <person name="Hao S.J."/>
            <person name="Liu W.Q."/>
            <person name="Lv M.Q."/>
            <person name="Zhang H.B."/>
            <person name="Liu Y."/>
            <person name="Hu-Tang G.R."/>
            <person name="Wang J.P."/>
            <person name="Wang J.H."/>
            <person name="Sun Y.H."/>
            <person name="Ni S.B."/>
            <person name="Chen W.B."/>
            <person name="Zhang X.C."/>
            <person name="Jiao Y.N."/>
            <person name="Eichler E.E."/>
            <person name="Li G.H."/>
            <person name="Liu X."/>
            <person name="Gao L.Z."/>
        </authorList>
    </citation>
    <scope>NUCLEOTIDE SEQUENCE [LARGE SCALE GENOMIC DNA]</scope>
    <source>
        <strain evidence="18">cv. GT1</strain>
        <tissue evidence="17">Leaf</tissue>
    </source>
</reference>
<comment type="caution">
    <text evidence="17">The sequence shown here is derived from an EMBL/GenBank/DDBJ whole genome shotgun (WGS) entry which is preliminary data.</text>
</comment>
<evidence type="ECO:0000256" key="12">
    <source>
        <dbReference type="ARBA" id="ARBA00023136"/>
    </source>
</evidence>
<dbReference type="PANTHER" id="PTHR45768">
    <property type="entry name" value="E3 UBIQUITIN-PROTEIN LIGASE RNF13-LIKE"/>
    <property type="match status" value="1"/>
</dbReference>